<feature type="domain" description="Nudix hydrolase" evidence="5">
    <location>
        <begin position="166"/>
        <end position="298"/>
    </location>
</feature>
<evidence type="ECO:0000259" key="5">
    <source>
        <dbReference type="PROSITE" id="PS51462"/>
    </source>
</evidence>
<dbReference type="Pfam" id="PF00293">
    <property type="entry name" value="NUDIX"/>
    <property type="match status" value="1"/>
</dbReference>
<dbReference type="GO" id="GO:0035529">
    <property type="term" value="F:NADH pyrophosphatase activity"/>
    <property type="evidence" value="ECO:0007669"/>
    <property type="project" value="TreeGrafter"/>
</dbReference>
<proteinExistence type="inferred from homology"/>
<comment type="caution">
    <text evidence="6">The sequence shown here is derived from an EMBL/GenBank/DDBJ whole genome shotgun (WGS) entry which is preliminary data.</text>
</comment>
<evidence type="ECO:0000313" key="6">
    <source>
        <dbReference type="EMBL" id="KAG1326688.1"/>
    </source>
</evidence>
<reference evidence="6" key="1">
    <citation type="journal article" date="2017" name="Gigascience">
        <title>The genome draft of coconut (Cocos nucifera).</title>
        <authorList>
            <person name="Xiao Y."/>
            <person name="Xu P."/>
            <person name="Fan H."/>
            <person name="Baudouin L."/>
            <person name="Xia W."/>
            <person name="Bocs S."/>
            <person name="Xu J."/>
            <person name="Li Q."/>
            <person name="Guo A."/>
            <person name="Zhou L."/>
            <person name="Li J."/>
            <person name="Wu Y."/>
            <person name="Ma Z."/>
            <person name="Armero A."/>
            <person name="Issali A.E."/>
            <person name="Liu N."/>
            <person name="Peng M."/>
            <person name="Yang Y."/>
        </authorList>
    </citation>
    <scope>NUCLEOTIDE SEQUENCE</scope>
    <source>
        <tissue evidence="6">Spear leaf of Hainan Tall coconut</tissue>
    </source>
</reference>
<keyword evidence="4" id="KW-0472">Membrane</keyword>
<feature type="transmembrane region" description="Helical" evidence="4">
    <location>
        <begin position="364"/>
        <end position="382"/>
    </location>
</feature>
<dbReference type="Proteomes" id="UP000797356">
    <property type="component" value="Chromosome 1"/>
</dbReference>
<dbReference type="AlphaFoldDB" id="A0A8K0HV18"/>
<gene>
    <name evidence="6" type="ORF">COCNU_01G006220</name>
</gene>
<feature type="transmembrane region" description="Helical" evidence="4">
    <location>
        <begin position="478"/>
        <end position="496"/>
    </location>
</feature>
<dbReference type="PANTHER" id="PTHR13994:SF29">
    <property type="entry name" value="NUDIX HYDROLASE 2"/>
    <property type="match status" value="1"/>
</dbReference>
<dbReference type="PROSITE" id="PS00893">
    <property type="entry name" value="NUDIX_BOX"/>
    <property type="match status" value="1"/>
</dbReference>
<dbReference type="InterPro" id="IPR003293">
    <property type="entry name" value="Nudix_hydrolase6-like"/>
</dbReference>
<evidence type="ECO:0000256" key="2">
    <source>
        <dbReference type="ARBA" id="ARBA00022723"/>
    </source>
</evidence>
<dbReference type="FunFam" id="3.90.79.10:FF:000015">
    <property type="entry name" value="Nudix hydrolase 8"/>
    <property type="match status" value="1"/>
</dbReference>
<keyword evidence="7" id="KW-1185">Reference proteome</keyword>
<dbReference type="PRINTS" id="PR01356">
    <property type="entry name" value="GFGPROTEIN"/>
</dbReference>
<sequence length="497" mass="55334">MLGSRVALACLESIARCLPVNRSHLKSVRPSRFAISRGFASRTTSQLKNISMSISTSPSLVAAPELTDQREEVELLPSVNDHYGGVMVEMKAPMDSSAFASSLRASISNWRKQGIKGVWIKLPINLTNLVQPAVEEGFWYHHAEPSYLMLVYWIPDTKHTIPANASHRVGVGGFVMNDKREVLVVQENSGKLHGSGVWKIPTGVVDQGEDIYAAAVREVKEETGIDTEFVEILAFRQNHVSFFGKSDLFFVCMLRPLSFDIQKQELEIEEAQWMSIEEYAAQPFVQKYDVLKYITDVSLAKAERSYAGFSPVCVKSPFSHAQDYLYLNWKDLSWPSRPDPFHILLPPLLFFCPLMAGNKMMFPLKTMLLLVFFLYISNIIFVKAEDGSADGSTPPYLCLNCPHCSNPCQPFPPPPPYPFYGAPPPPSPSGLGYVAPPPPSPVECPPTPVQCCQNPPPQGPSSTNLPYYNYSSSPPLPLLRWVCSALLSILLFFHFAL</sequence>
<dbReference type="CDD" id="cd04670">
    <property type="entry name" value="NUDIX_ASFGF2_Nudt6"/>
    <property type="match status" value="1"/>
</dbReference>
<comment type="similarity">
    <text evidence="1">Belongs to the Nudix hydrolase family.</text>
</comment>
<dbReference type="PROSITE" id="PS51462">
    <property type="entry name" value="NUDIX"/>
    <property type="match status" value="1"/>
</dbReference>
<keyword evidence="4" id="KW-1133">Transmembrane helix</keyword>
<keyword evidence="4" id="KW-0812">Transmembrane</keyword>
<dbReference type="InterPro" id="IPR020084">
    <property type="entry name" value="NUDIX_hydrolase_CS"/>
</dbReference>
<dbReference type="GO" id="GO:0051287">
    <property type="term" value="F:NAD binding"/>
    <property type="evidence" value="ECO:0007669"/>
    <property type="project" value="TreeGrafter"/>
</dbReference>
<dbReference type="GO" id="GO:0046872">
    <property type="term" value="F:metal ion binding"/>
    <property type="evidence" value="ECO:0007669"/>
    <property type="project" value="UniProtKB-KW"/>
</dbReference>
<dbReference type="OrthoDB" id="447842at2759"/>
<accession>A0A8K0HV18</accession>
<evidence type="ECO:0000256" key="3">
    <source>
        <dbReference type="ARBA" id="ARBA00022801"/>
    </source>
</evidence>
<dbReference type="PANTHER" id="PTHR13994">
    <property type="entry name" value="NUDIX HYDROLASE RELATED"/>
    <property type="match status" value="1"/>
</dbReference>
<dbReference type="InterPro" id="IPR000086">
    <property type="entry name" value="NUDIX_hydrolase_dom"/>
</dbReference>
<dbReference type="Gene3D" id="3.90.79.10">
    <property type="entry name" value="Nucleoside Triphosphate Pyrophosphohydrolase"/>
    <property type="match status" value="1"/>
</dbReference>
<protein>
    <submittedName>
        <fullName evidence="6">Putative Nudix hydrolase 2</fullName>
    </submittedName>
</protein>
<evidence type="ECO:0000256" key="4">
    <source>
        <dbReference type="SAM" id="Phobius"/>
    </source>
</evidence>
<name>A0A8K0HV18_COCNU</name>
<reference evidence="6" key="2">
    <citation type="submission" date="2019-07" db="EMBL/GenBank/DDBJ databases">
        <authorList>
            <person name="Yang Y."/>
            <person name="Bocs S."/>
            <person name="Baudouin L."/>
        </authorList>
    </citation>
    <scope>NUCLEOTIDE SEQUENCE</scope>
    <source>
        <tissue evidence="6">Spear leaf of Hainan Tall coconut</tissue>
    </source>
</reference>
<dbReference type="Gene3D" id="3.40.630.30">
    <property type="match status" value="1"/>
</dbReference>
<organism evidence="6 7">
    <name type="scientific">Cocos nucifera</name>
    <name type="common">Coconut palm</name>
    <dbReference type="NCBI Taxonomy" id="13894"/>
    <lineage>
        <taxon>Eukaryota</taxon>
        <taxon>Viridiplantae</taxon>
        <taxon>Streptophyta</taxon>
        <taxon>Embryophyta</taxon>
        <taxon>Tracheophyta</taxon>
        <taxon>Spermatophyta</taxon>
        <taxon>Magnoliopsida</taxon>
        <taxon>Liliopsida</taxon>
        <taxon>Arecaceae</taxon>
        <taxon>Arecoideae</taxon>
        <taxon>Cocoseae</taxon>
        <taxon>Attaleinae</taxon>
        <taxon>Cocos</taxon>
    </lineage>
</organism>
<dbReference type="InterPro" id="IPR040618">
    <property type="entry name" value="Pre-Nudix"/>
</dbReference>
<dbReference type="GO" id="GO:0047631">
    <property type="term" value="F:ADP-ribose diphosphatase activity"/>
    <property type="evidence" value="ECO:0007669"/>
    <property type="project" value="TreeGrafter"/>
</dbReference>
<dbReference type="SUPFAM" id="SSF55811">
    <property type="entry name" value="Nudix"/>
    <property type="match status" value="1"/>
</dbReference>
<dbReference type="Pfam" id="PF18290">
    <property type="entry name" value="Nudix_hydro"/>
    <property type="match status" value="1"/>
</dbReference>
<evidence type="ECO:0000313" key="7">
    <source>
        <dbReference type="Proteomes" id="UP000797356"/>
    </source>
</evidence>
<evidence type="ECO:0000256" key="1">
    <source>
        <dbReference type="ARBA" id="ARBA00005582"/>
    </source>
</evidence>
<dbReference type="InterPro" id="IPR015797">
    <property type="entry name" value="NUDIX_hydrolase-like_dom_sf"/>
</dbReference>
<keyword evidence="2" id="KW-0479">Metal-binding</keyword>
<dbReference type="EMBL" id="CM017872">
    <property type="protein sequence ID" value="KAG1326688.1"/>
    <property type="molecule type" value="Genomic_DNA"/>
</dbReference>
<dbReference type="FunFam" id="3.40.630.30:FF:000016">
    <property type="entry name" value="nudix hydrolase 2"/>
    <property type="match status" value="1"/>
</dbReference>
<keyword evidence="3 6" id="KW-0378">Hydrolase</keyword>